<feature type="region of interest" description="Disordered" evidence="4">
    <location>
        <begin position="1557"/>
        <end position="1618"/>
    </location>
</feature>
<feature type="region of interest" description="Disordered" evidence="4">
    <location>
        <begin position="1346"/>
        <end position="1366"/>
    </location>
</feature>
<evidence type="ECO:0000256" key="2">
    <source>
        <dbReference type="ARBA" id="ARBA00022490"/>
    </source>
</evidence>
<feature type="compositionally biased region" description="Polar residues" evidence="4">
    <location>
        <begin position="1346"/>
        <end position="1364"/>
    </location>
</feature>
<dbReference type="GO" id="GO:0098887">
    <property type="term" value="P:neurotransmitter receptor transport, endosome to postsynaptic membrane"/>
    <property type="evidence" value="ECO:0007669"/>
    <property type="project" value="TreeGrafter"/>
</dbReference>
<sequence>MDRLSSRLSFDEFAPALRLFAPSNRMAFFATNRTVLVSNPSDPFCKQHFPLSTAITPNIHYVCHIIQIVSSVPTPPPAPILVLPPLPLRHLSAHTPLPSGGFWLSRHRAADFFGEMHPLCSFGEADDMLSASLSEFCAKIGEIPEEELATLKNLLEEFDGIFALHENELTQTDMVEHAVDTEDAWGRKGEKRLAATAPAQTPSAATPLPVLHDSFHFFGIPLRTPSEYYRFLDIPSGAKRESESGAASERHFANILGVGWTECKSAQILQRKQQKQRKKCSDPSDQCVCTCALSCTSSAPLSQKPSLFGRAFVQLPRGPEQQLGLGIAGGSDRPIPPTISYLRPGFVAHRCDQLQIGDRLISVDGVRVETLTHLQVLALLRNAGIDSVELELEYDLNSGGLASSQYNAGIRKKTADIELVDGESAEGTFGMTVRGGAFGPDPAKSRPLTVTSIRVGGAAHRESRLRVGDRLLAINGVPVQECTLAAALNVLRSGSLSGHLLLNVEYDVCLLTSLRRLVGPLLLEIEKVPGIDFGIELDIRHIYSSGRIKRRAVIVKRIVPASIADRCGAVQIGDELLAIDGISLEMVSGMAEAYQLLRSQSSMLRLELLPGRDRRERKITRITERRKMTDMDPLRRSDMDSLRRSDMDSLRRSDMDSLGRSDMDSLRRSDMDPLRRSDMDPLRRSDMDPLRRSDMDPLRRSDMDPLRRSDMDPLRRSDMDPLRRSDMDPLRRSDMDPLRRSDMDPLRRSDMDPLRRSDMDPLRRSDMDPLRRSDMDPLRRSDMDPLRRSDMDPLRRSDMDPLRRSDMDPLRRSDMDPLRRLNSSLLQLNSPSNSICSLGRHLLSHPRQQRQPSLPPQLIRSNRQGDKEGGLTTLRRRNNKNSRKNHAQSSGRMSGGVEATEMFHLCFHYTGFLGIATVSSITAHLSSSFGPNSMGTICHPESMELKLTQKSAHSWDSFGILLGRQRHEESDADGLVPAPLLVERVERGSPADKCGLVQPGDRILCINDWNTTDGILEEAQSTRSTPLPFSHLLRACSFSPARSVILLVEFNVIEPVLPPGPGSLFVVRLARRGSSLGIVCRSEHKGAAKGEPLIISDVRMGSVAHRCGSIQTGDRIHSIDNIPLEACTVEESIRLLQRSAPIVKLCIAKGGGEEQDILDSSQSVVYSVELSRNGQPLGVTIASAGGVLDPIVISQLMPGGLAERTSALHVGDHIVAINGESMEGKKVGQVTQLLQHCPDPLKLCIEKGGGTALWCSSAEMCSTSNGPLGRCSDGCDETEEASNKVGTPIKSVDSAMDSMEDSPSDIKHSNLRHGTARLTHLRPSTSNNFQQGDLISEQCSGGWDSGLSSAAATDSQNGGQQRPFCQSAGRTAGQERCCGCRSEQPSSTTASNSPQSSSLSTSSRGAKRDEKKEDWARILDALETVGEEEMLRNPTGCAKKCQHFLPFCPENGVLSRRFLPNSNSASNCCAPVSHLIPSAPAGQFAKLSLLDAKMMKFNGENNGNNSPLPTVRVNCPVRTECVKNIVNETSTRPQTPVLGLNRRVALMHNSTFLFELPPSMPSPRPTATTTLPPLLPFPRHPNVHSNKQLETSATSNNNASTFTSASSEEQQQHRSSSAIPFITLPTISSRERDVEDQMEEANDEREDQFDELSEVFSIQLCRCSHTKSFGFSVCDGTADGETGGRREQQKQGIFVRSLVKNGPADKSGRVRPGDRILQINGRSIQFLTCDLALPLLATERVDLLLLRKRSTTNQQ</sequence>
<dbReference type="SMART" id="SM00228">
    <property type="entry name" value="PDZ"/>
    <property type="match status" value="7"/>
</dbReference>
<feature type="domain" description="PDZ" evidence="5">
    <location>
        <begin position="1657"/>
        <end position="1751"/>
    </location>
</feature>
<keyword evidence="6" id="KW-1185">Reference proteome</keyword>
<feature type="domain" description="PDZ" evidence="5">
    <location>
        <begin position="944"/>
        <end position="1019"/>
    </location>
</feature>
<dbReference type="InterPro" id="IPR043545">
    <property type="entry name" value="GRIP1/2"/>
</dbReference>
<evidence type="ECO:0000313" key="7">
    <source>
        <dbReference type="WBParaSite" id="Gr19_v10_g11200.t4"/>
    </source>
</evidence>
<feature type="region of interest" description="Disordered" evidence="4">
    <location>
        <begin position="845"/>
        <end position="893"/>
    </location>
</feature>
<feature type="domain" description="PDZ" evidence="5">
    <location>
        <begin position="1066"/>
        <end position="1151"/>
    </location>
</feature>
<comment type="subcellular location">
    <subcellularLocation>
        <location evidence="1">Cytoplasm</location>
    </subcellularLocation>
</comment>
<evidence type="ECO:0000259" key="5">
    <source>
        <dbReference type="PROSITE" id="PS50106"/>
    </source>
</evidence>
<evidence type="ECO:0000256" key="4">
    <source>
        <dbReference type="SAM" id="MobiDB-lite"/>
    </source>
</evidence>
<feature type="domain" description="PDZ" evidence="5">
    <location>
        <begin position="312"/>
        <end position="384"/>
    </location>
</feature>
<evidence type="ECO:0000256" key="1">
    <source>
        <dbReference type="ARBA" id="ARBA00004496"/>
    </source>
</evidence>
<dbReference type="SUPFAM" id="SSF50156">
    <property type="entry name" value="PDZ domain-like"/>
    <property type="match status" value="7"/>
</dbReference>
<name>A0A914GTF9_GLORO</name>
<dbReference type="Gene3D" id="2.30.42.10">
    <property type="match status" value="7"/>
</dbReference>
<organism evidence="6 7">
    <name type="scientific">Globodera rostochiensis</name>
    <name type="common">Golden nematode worm</name>
    <name type="synonym">Heterodera rostochiensis</name>
    <dbReference type="NCBI Taxonomy" id="31243"/>
    <lineage>
        <taxon>Eukaryota</taxon>
        <taxon>Metazoa</taxon>
        <taxon>Ecdysozoa</taxon>
        <taxon>Nematoda</taxon>
        <taxon>Chromadorea</taxon>
        <taxon>Rhabditida</taxon>
        <taxon>Tylenchina</taxon>
        <taxon>Tylenchomorpha</taxon>
        <taxon>Tylenchoidea</taxon>
        <taxon>Heteroderidae</taxon>
        <taxon>Heteroderinae</taxon>
        <taxon>Globodera</taxon>
    </lineage>
</organism>
<feature type="region of interest" description="Disordered" evidence="4">
    <location>
        <begin position="620"/>
        <end position="818"/>
    </location>
</feature>
<dbReference type="PANTHER" id="PTHR46227">
    <property type="entry name" value="GLUTAMATE RECEPTOR-INTERACTING PROTEIN GRIP"/>
    <property type="match status" value="1"/>
</dbReference>
<feature type="domain" description="PDZ" evidence="5">
    <location>
        <begin position="1167"/>
        <end position="1249"/>
    </location>
</feature>
<reference evidence="7" key="1">
    <citation type="submission" date="2022-11" db="UniProtKB">
        <authorList>
            <consortium name="WormBaseParasite"/>
        </authorList>
    </citation>
    <scope>IDENTIFICATION</scope>
</reference>
<dbReference type="InterPro" id="IPR041489">
    <property type="entry name" value="PDZ_6"/>
</dbReference>
<feature type="domain" description="PDZ" evidence="5">
    <location>
        <begin position="416"/>
        <end position="493"/>
    </location>
</feature>
<feature type="region of interest" description="Disordered" evidence="4">
    <location>
        <begin position="1383"/>
        <end position="1412"/>
    </location>
</feature>
<dbReference type="WBParaSite" id="Gr19_v10_g11200.t4">
    <property type="protein sequence ID" value="Gr19_v10_g11200.t4"/>
    <property type="gene ID" value="Gr19_v10_g11200"/>
</dbReference>
<dbReference type="GO" id="GO:0005737">
    <property type="term" value="C:cytoplasm"/>
    <property type="evidence" value="ECO:0007669"/>
    <property type="project" value="UniProtKB-SubCell"/>
</dbReference>
<feature type="domain" description="PDZ" evidence="5">
    <location>
        <begin position="522"/>
        <end position="612"/>
    </location>
</feature>
<proteinExistence type="predicted"/>
<feature type="compositionally biased region" description="Low complexity" evidence="4">
    <location>
        <begin position="849"/>
        <end position="858"/>
    </location>
</feature>
<keyword evidence="2" id="KW-0963">Cytoplasm</keyword>
<dbReference type="PROSITE" id="PS50106">
    <property type="entry name" value="PDZ"/>
    <property type="match status" value="7"/>
</dbReference>
<dbReference type="InterPro" id="IPR036034">
    <property type="entry name" value="PDZ_sf"/>
</dbReference>
<keyword evidence="3" id="KW-0677">Repeat</keyword>
<feature type="compositionally biased region" description="Basic residues" evidence="4">
    <location>
        <begin position="874"/>
        <end position="886"/>
    </location>
</feature>
<dbReference type="Pfam" id="PF17820">
    <property type="entry name" value="PDZ_6"/>
    <property type="match status" value="2"/>
</dbReference>
<dbReference type="Proteomes" id="UP000887572">
    <property type="component" value="Unplaced"/>
</dbReference>
<dbReference type="InterPro" id="IPR001478">
    <property type="entry name" value="PDZ"/>
</dbReference>
<dbReference type="Pfam" id="PF00595">
    <property type="entry name" value="PDZ"/>
    <property type="match status" value="5"/>
</dbReference>
<evidence type="ECO:0000256" key="3">
    <source>
        <dbReference type="ARBA" id="ARBA00022737"/>
    </source>
</evidence>
<feature type="compositionally biased region" description="Low complexity" evidence="4">
    <location>
        <begin position="1386"/>
        <end position="1403"/>
    </location>
</feature>
<accession>A0A914GTF9</accession>
<dbReference type="PANTHER" id="PTHR46227:SF2">
    <property type="entry name" value="FI03335P"/>
    <property type="match status" value="1"/>
</dbReference>
<feature type="compositionally biased region" description="Low complexity" evidence="4">
    <location>
        <begin position="1590"/>
        <end position="1618"/>
    </location>
</feature>
<evidence type="ECO:0000313" key="6">
    <source>
        <dbReference type="Proteomes" id="UP000887572"/>
    </source>
</evidence>
<protein>
    <submittedName>
        <fullName evidence="7">PDZ domain-containing protein</fullName>
    </submittedName>
</protein>